<comment type="caution">
    <text evidence="1">The sequence shown here is derived from an EMBL/GenBank/DDBJ whole genome shotgun (WGS) entry which is preliminary data.</text>
</comment>
<reference evidence="1" key="1">
    <citation type="submission" date="2023-10" db="EMBL/GenBank/DDBJ databases">
        <authorList>
            <person name="Rodriguez Cubillos JULIANA M."/>
            <person name="De Vega J."/>
        </authorList>
    </citation>
    <scope>NUCLEOTIDE SEQUENCE</scope>
</reference>
<protein>
    <submittedName>
        <fullName evidence="1">Uncharacterized protein</fullName>
    </submittedName>
</protein>
<evidence type="ECO:0000313" key="1">
    <source>
        <dbReference type="EMBL" id="CAJ2632802.1"/>
    </source>
</evidence>
<evidence type="ECO:0000313" key="2">
    <source>
        <dbReference type="Proteomes" id="UP001177021"/>
    </source>
</evidence>
<sequence>MEEENITPNFEDDTVRALYEATVNGRINALETLNPLTLSKVSFSPFGENALHIASLFGYLKLCVVLLEVNPSLASEVDSKGHYPLHLASTEGHIDIVKTLLMENQDICLIPDNDDKLPIHLAVSGGHVEVVEELKNGMSCSIQNISDDGSILHLCVRYNHLEALKYIVLSVSGAQELLHVQDKEGNTILHWAVNLKQIKTIKFLLSLPKMRASANTLNNTGLTPLDILNNCSPTDFTDIAIQYILKEAGVQKTCTNPNMSTSNSSSSTEANDQSQQPNTLKNWENFWSKYIQHQRNWIEESRGTLMIVATVISTMTFQSALNPPGGVWQENTHNGVHTCTTYGICQAGTAIVGYDWAKAYIKFMSFNTISFFASLCVVLILACGFPLQNMVIMWILNIVMTIAITFMLLTYIWAIGLVAPYHIYYKAYWLGFILGGAWGVILLVLALIQIVRFVFWIKERKKKRKKLHTRP</sequence>
<proteinExistence type="predicted"/>
<organism evidence="1 2">
    <name type="scientific">Trifolium pratense</name>
    <name type="common">Red clover</name>
    <dbReference type="NCBI Taxonomy" id="57577"/>
    <lineage>
        <taxon>Eukaryota</taxon>
        <taxon>Viridiplantae</taxon>
        <taxon>Streptophyta</taxon>
        <taxon>Embryophyta</taxon>
        <taxon>Tracheophyta</taxon>
        <taxon>Spermatophyta</taxon>
        <taxon>Magnoliopsida</taxon>
        <taxon>eudicotyledons</taxon>
        <taxon>Gunneridae</taxon>
        <taxon>Pentapetalae</taxon>
        <taxon>rosids</taxon>
        <taxon>fabids</taxon>
        <taxon>Fabales</taxon>
        <taxon>Fabaceae</taxon>
        <taxon>Papilionoideae</taxon>
        <taxon>50 kb inversion clade</taxon>
        <taxon>NPAAA clade</taxon>
        <taxon>Hologalegina</taxon>
        <taxon>IRL clade</taxon>
        <taxon>Trifolieae</taxon>
        <taxon>Trifolium</taxon>
    </lineage>
</organism>
<gene>
    <name evidence="1" type="ORF">MILVUS5_LOCUS4015</name>
</gene>
<dbReference type="Proteomes" id="UP001177021">
    <property type="component" value="Unassembled WGS sequence"/>
</dbReference>
<keyword evidence="2" id="KW-1185">Reference proteome</keyword>
<dbReference type="EMBL" id="CASHSV030000001">
    <property type="protein sequence ID" value="CAJ2632802.1"/>
    <property type="molecule type" value="Genomic_DNA"/>
</dbReference>
<name>A0ACB0ILJ6_TRIPR</name>
<accession>A0ACB0ILJ6</accession>